<keyword evidence="2" id="KW-0963">Cytoplasm</keyword>
<keyword evidence="3 8" id="KW-0597">Phosphoprotein</keyword>
<keyword evidence="6" id="KW-0238">DNA-binding</keyword>
<sequence length="509" mass="57622">MTYKVLLIDDEPSALEGLLLWIDWRELGFEICGTCSNGQEGLRLIHELDPDLVITDVNMPLLNGLEMIGAWQQAGGRETRFVILSGYSEFEYAQTAIRYGINHYLLKPVFPEEATEELREIYRELEQEERGRRFQQMAASEETAAAIKGLLYEQPADPLFLAALPADLCCWNVCLVQTAPQQYAEVRGKAAALIVGAAAMYLVDLEAGCCAIVSGSSTAGHENDAITRMAASLGQECPGQPVFIAAGTSVPALTGIMESYRTAKEALQHFFYRSSSAGLLMYHEIKDTPFSRQYDHIRMADELIGFINTLDLSGFRSAVDSAAHSFQEKLVAPEAVKKFVIHLIYRIREMTNVTESGKRQELPDEFQLPEIYHYRLTLTGLMGYLLTSGETGIELLLQERSRKSPDIVRDINQYIQEHYRESLTIQKLAEIFYLHPVYLGQLLIKKNGMGFNELLHNLRIEEAERLLHEHKLKLSEVAEHVGYANYGQFLKQFEKKMKMSPNEYRNTKT</sequence>
<evidence type="ECO:0000256" key="6">
    <source>
        <dbReference type="ARBA" id="ARBA00023125"/>
    </source>
</evidence>
<keyword evidence="12" id="KW-1185">Reference proteome</keyword>
<dbReference type="PANTHER" id="PTHR42713">
    <property type="entry name" value="HISTIDINE KINASE-RELATED"/>
    <property type="match status" value="1"/>
</dbReference>
<dbReference type="Gene3D" id="3.40.50.2300">
    <property type="match status" value="1"/>
</dbReference>
<proteinExistence type="predicted"/>
<evidence type="ECO:0000256" key="7">
    <source>
        <dbReference type="ARBA" id="ARBA00023163"/>
    </source>
</evidence>
<comment type="subcellular location">
    <subcellularLocation>
        <location evidence="1">Cytoplasm</location>
    </subcellularLocation>
</comment>
<dbReference type="PROSITE" id="PS00041">
    <property type="entry name" value="HTH_ARAC_FAMILY_1"/>
    <property type="match status" value="1"/>
</dbReference>
<evidence type="ECO:0000256" key="5">
    <source>
        <dbReference type="ARBA" id="ARBA00023015"/>
    </source>
</evidence>
<evidence type="ECO:0000259" key="10">
    <source>
        <dbReference type="PROSITE" id="PS50110"/>
    </source>
</evidence>
<name>A0ABX7L8T4_9BACL</name>
<dbReference type="InterPro" id="IPR041522">
    <property type="entry name" value="CdaR_GGDEF"/>
</dbReference>
<feature type="domain" description="Response regulatory" evidence="10">
    <location>
        <begin position="4"/>
        <end position="122"/>
    </location>
</feature>
<protein>
    <submittedName>
        <fullName evidence="11">Response regulator</fullName>
    </submittedName>
</protein>
<dbReference type="Gene3D" id="1.10.10.60">
    <property type="entry name" value="Homeodomain-like"/>
    <property type="match status" value="2"/>
</dbReference>
<dbReference type="Pfam" id="PF12833">
    <property type="entry name" value="HTH_18"/>
    <property type="match status" value="1"/>
</dbReference>
<dbReference type="InterPro" id="IPR018060">
    <property type="entry name" value="HTH_AraC"/>
</dbReference>
<dbReference type="SMART" id="SM00342">
    <property type="entry name" value="HTH_ARAC"/>
    <property type="match status" value="1"/>
</dbReference>
<gene>
    <name evidence="11" type="ORF">JRJ22_24970</name>
</gene>
<evidence type="ECO:0000256" key="1">
    <source>
        <dbReference type="ARBA" id="ARBA00004496"/>
    </source>
</evidence>
<dbReference type="Proteomes" id="UP000663452">
    <property type="component" value="Chromosome"/>
</dbReference>
<keyword evidence="5" id="KW-0805">Transcription regulation</keyword>
<dbReference type="InterPro" id="IPR018062">
    <property type="entry name" value="HTH_AraC-typ_CS"/>
</dbReference>
<evidence type="ECO:0000313" key="12">
    <source>
        <dbReference type="Proteomes" id="UP000663452"/>
    </source>
</evidence>
<evidence type="ECO:0000256" key="8">
    <source>
        <dbReference type="PROSITE-ProRule" id="PRU00169"/>
    </source>
</evidence>
<dbReference type="PROSITE" id="PS01124">
    <property type="entry name" value="HTH_ARAC_FAMILY_2"/>
    <property type="match status" value="1"/>
</dbReference>
<dbReference type="SUPFAM" id="SSF46689">
    <property type="entry name" value="Homeodomain-like"/>
    <property type="match status" value="1"/>
</dbReference>
<dbReference type="PANTHER" id="PTHR42713:SF3">
    <property type="entry name" value="TRANSCRIPTIONAL REGULATORY PROTEIN HPTR"/>
    <property type="match status" value="1"/>
</dbReference>
<evidence type="ECO:0000256" key="4">
    <source>
        <dbReference type="ARBA" id="ARBA00023012"/>
    </source>
</evidence>
<keyword evidence="7" id="KW-0804">Transcription</keyword>
<organism evidence="11 12">
    <name type="scientific">Paenibacillus tianjinensis</name>
    <dbReference type="NCBI Taxonomy" id="2810347"/>
    <lineage>
        <taxon>Bacteria</taxon>
        <taxon>Bacillati</taxon>
        <taxon>Bacillota</taxon>
        <taxon>Bacilli</taxon>
        <taxon>Bacillales</taxon>
        <taxon>Paenibacillaceae</taxon>
        <taxon>Paenibacillus</taxon>
    </lineage>
</organism>
<dbReference type="RefSeq" id="WP_206102003.1">
    <property type="nucleotide sequence ID" value="NZ_CP070969.1"/>
</dbReference>
<evidence type="ECO:0000256" key="2">
    <source>
        <dbReference type="ARBA" id="ARBA00022490"/>
    </source>
</evidence>
<dbReference type="EMBL" id="CP070969">
    <property type="protein sequence ID" value="QSF44422.1"/>
    <property type="molecule type" value="Genomic_DNA"/>
</dbReference>
<dbReference type="SUPFAM" id="SSF52172">
    <property type="entry name" value="CheY-like"/>
    <property type="match status" value="1"/>
</dbReference>
<feature type="modified residue" description="4-aspartylphosphate" evidence="8">
    <location>
        <position position="56"/>
    </location>
</feature>
<keyword evidence="4" id="KW-0902">Two-component regulatory system</keyword>
<reference evidence="11 12" key="1">
    <citation type="submission" date="2021-02" db="EMBL/GenBank/DDBJ databases">
        <title>Paenibacillus tianjinensis sp. nov.</title>
        <authorList>
            <person name="Liu H."/>
        </authorList>
    </citation>
    <scope>NUCLEOTIDE SEQUENCE [LARGE SCALE GENOMIC DNA]</scope>
    <source>
        <strain evidence="11 12">TB2019</strain>
    </source>
</reference>
<evidence type="ECO:0000313" key="11">
    <source>
        <dbReference type="EMBL" id="QSF44422.1"/>
    </source>
</evidence>
<evidence type="ECO:0000256" key="3">
    <source>
        <dbReference type="ARBA" id="ARBA00022553"/>
    </source>
</evidence>
<feature type="domain" description="HTH araC/xylS-type" evidence="9">
    <location>
        <begin position="409"/>
        <end position="507"/>
    </location>
</feature>
<dbReference type="InterPro" id="IPR009057">
    <property type="entry name" value="Homeodomain-like_sf"/>
</dbReference>
<evidence type="ECO:0000259" key="9">
    <source>
        <dbReference type="PROSITE" id="PS01124"/>
    </source>
</evidence>
<dbReference type="SMART" id="SM00448">
    <property type="entry name" value="REC"/>
    <property type="match status" value="1"/>
</dbReference>
<dbReference type="Pfam" id="PF00072">
    <property type="entry name" value="Response_reg"/>
    <property type="match status" value="1"/>
</dbReference>
<dbReference type="InterPro" id="IPR051552">
    <property type="entry name" value="HptR"/>
</dbReference>
<dbReference type="InterPro" id="IPR001789">
    <property type="entry name" value="Sig_transdc_resp-reg_receiver"/>
</dbReference>
<dbReference type="CDD" id="cd17536">
    <property type="entry name" value="REC_YesN-like"/>
    <property type="match status" value="1"/>
</dbReference>
<dbReference type="InterPro" id="IPR011006">
    <property type="entry name" value="CheY-like_superfamily"/>
</dbReference>
<dbReference type="Pfam" id="PF17853">
    <property type="entry name" value="GGDEF_2"/>
    <property type="match status" value="1"/>
</dbReference>
<accession>A0ABX7L8T4</accession>
<dbReference type="PROSITE" id="PS50110">
    <property type="entry name" value="RESPONSE_REGULATORY"/>
    <property type="match status" value="1"/>
</dbReference>